<accession>A0A034V6C4</accession>
<organism evidence="1">
    <name type="scientific">Bactrocera dorsalis</name>
    <name type="common">Oriental fruit fly</name>
    <name type="synonym">Dacus dorsalis</name>
    <dbReference type="NCBI Taxonomy" id="27457"/>
    <lineage>
        <taxon>Eukaryota</taxon>
        <taxon>Metazoa</taxon>
        <taxon>Ecdysozoa</taxon>
        <taxon>Arthropoda</taxon>
        <taxon>Hexapoda</taxon>
        <taxon>Insecta</taxon>
        <taxon>Pterygota</taxon>
        <taxon>Neoptera</taxon>
        <taxon>Endopterygota</taxon>
        <taxon>Diptera</taxon>
        <taxon>Brachycera</taxon>
        <taxon>Muscomorpha</taxon>
        <taxon>Tephritoidea</taxon>
        <taxon>Tephritidae</taxon>
        <taxon>Bactrocera</taxon>
        <taxon>Bactrocera</taxon>
    </lineage>
</organism>
<dbReference type="Gene3D" id="3.80.10.10">
    <property type="entry name" value="Ribonuclease Inhibitor"/>
    <property type="match status" value="1"/>
</dbReference>
<dbReference type="OrthoDB" id="5859291at2759"/>
<feature type="non-terminal residue" evidence="1">
    <location>
        <position position="1"/>
    </location>
</feature>
<dbReference type="AlphaFoldDB" id="A0A034V6C4"/>
<name>A0A034V6C4_BACDO</name>
<protein>
    <submittedName>
        <fullName evidence="1">ATP synthase subunit s, mitochondrial</fullName>
    </submittedName>
</protein>
<dbReference type="SUPFAM" id="SSF52047">
    <property type="entry name" value="RNI-like"/>
    <property type="match status" value="1"/>
</dbReference>
<sequence>YIHKCFYCISYSNKMFILRTISKTNLIHQCQRTFNSVSANNSINLLTKLKSVNLQKRELWGYVAIAFNKVDSERLSKVGPDRLCAEWILKNGGAVGLVGMQNRVLKDYNSLPPESVKFYLQVIDATNASIMKMGLDHFAGCRHIDTVIFDNCKHLEDGGLEGLIHLKSTLKRLQVSGCYNLRDSCFDVVAQLTALEQLRLFDLLYVKDIQGVATKLRQALPNCKIEVRAAK</sequence>
<gene>
    <name evidence="1" type="primary">ATP5S</name>
</gene>
<evidence type="ECO:0000313" key="1">
    <source>
        <dbReference type="EMBL" id="JAC37275.1"/>
    </source>
</evidence>
<dbReference type="EMBL" id="GAKP01021677">
    <property type="protein sequence ID" value="JAC37275.1"/>
    <property type="molecule type" value="Transcribed_RNA"/>
</dbReference>
<dbReference type="InterPro" id="IPR032675">
    <property type="entry name" value="LRR_dom_sf"/>
</dbReference>
<proteinExistence type="predicted"/>
<reference evidence="1" key="1">
    <citation type="journal article" date="2014" name="BMC Genomics">
        <title>Characterizing the developmental transcriptome of the oriental fruit fly, Bactrocera dorsalis (Diptera: Tephritidae) through comparative genomic analysis with Drosophila melanogaster utilizing modENCODE datasets.</title>
        <authorList>
            <person name="Geib S.M."/>
            <person name="Calla B."/>
            <person name="Hall B."/>
            <person name="Hou S."/>
            <person name="Manoukis N.C."/>
        </authorList>
    </citation>
    <scope>NUCLEOTIDE SEQUENCE</scope>
    <source>
        <strain evidence="1">Punador</strain>
    </source>
</reference>